<feature type="compositionally biased region" description="Low complexity" evidence="1">
    <location>
        <begin position="140"/>
        <end position="150"/>
    </location>
</feature>
<feature type="region of interest" description="Disordered" evidence="1">
    <location>
        <begin position="140"/>
        <end position="188"/>
    </location>
</feature>
<sequence length="203" mass="23531">MTNSSDDRLALEFVASYSCLTFIILAIFAVSFFHYHWENREKYQRRKLRIQAIKEHGKTDRIPVGPFKAPPDTVLVRTRMTMLYNKIDVRPIVTHFAMGLHEDLSLEDWQQICKSPMGHKRKRLNHSSMRRDLGMFKSALSSSDNSSLGKTDSDSDYTEIEDCAHEDPNRKKKIEKLNRTNMKRRKTRFGGLSVSVSVLNHAN</sequence>
<dbReference type="EMBL" id="CAJFCJ010000001">
    <property type="protein sequence ID" value="CAD5110931.1"/>
    <property type="molecule type" value="Genomic_DNA"/>
</dbReference>
<gene>
    <name evidence="3" type="ORF">DGYR_LOCUS285</name>
</gene>
<keyword evidence="2" id="KW-0472">Membrane</keyword>
<comment type="caution">
    <text evidence="3">The sequence shown here is derived from an EMBL/GenBank/DDBJ whole genome shotgun (WGS) entry which is preliminary data.</text>
</comment>
<reference evidence="3 4" key="1">
    <citation type="submission" date="2020-08" db="EMBL/GenBank/DDBJ databases">
        <authorList>
            <person name="Hejnol A."/>
        </authorList>
    </citation>
    <scope>NUCLEOTIDE SEQUENCE [LARGE SCALE GENOMIC DNA]</scope>
</reference>
<evidence type="ECO:0000313" key="3">
    <source>
        <dbReference type="EMBL" id="CAD5110931.1"/>
    </source>
</evidence>
<keyword evidence="2" id="KW-1133">Transmembrane helix</keyword>
<name>A0A7I8V5M2_9ANNE</name>
<keyword evidence="4" id="KW-1185">Reference proteome</keyword>
<accession>A0A7I8V5M2</accession>
<organism evidence="3 4">
    <name type="scientific">Dimorphilus gyrociliatus</name>
    <dbReference type="NCBI Taxonomy" id="2664684"/>
    <lineage>
        <taxon>Eukaryota</taxon>
        <taxon>Metazoa</taxon>
        <taxon>Spiralia</taxon>
        <taxon>Lophotrochozoa</taxon>
        <taxon>Annelida</taxon>
        <taxon>Polychaeta</taxon>
        <taxon>Polychaeta incertae sedis</taxon>
        <taxon>Dinophilidae</taxon>
        <taxon>Dimorphilus</taxon>
    </lineage>
</organism>
<evidence type="ECO:0000256" key="2">
    <source>
        <dbReference type="SAM" id="Phobius"/>
    </source>
</evidence>
<proteinExistence type="predicted"/>
<dbReference type="AlphaFoldDB" id="A0A7I8V5M2"/>
<feature type="transmembrane region" description="Helical" evidence="2">
    <location>
        <begin position="14"/>
        <end position="37"/>
    </location>
</feature>
<evidence type="ECO:0000313" key="4">
    <source>
        <dbReference type="Proteomes" id="UP000549394"/>
    </source>
</evidence>
<dbReference type="Proteomes" id="UP000549394">
    <property type="component" value="Unassembled WGS sequence"/>
</dbReference>
<keyword evidence="2" id="KW-0812">Transmembrane</keyword>
<protein>
    <submittedName>
        <fullName evidence="3">DgyrCDS289</fullName>
    </submittedName>
</protein>
<evidence type="ECO:0000256" key="1">
    <source>
        <dbReference type="SAM" id="MobiDB-lite"/>
    </source>
</evidence>